<gene>
    <name evidence="1" type="ORF">EVAR_54036_1</name>
</gene>
<name>A0A4C1YN38_EUMVA</name>
<comment type="caution">
    <text evidence="1">The sequence shown here is derived from an EMBL/GenBank/DDBJ whole genome shotgun (WGS) entry which is preliminary data.</text>
</comment>
<keyword evidence="2" id="KW-1185">Reference proteome</keyword>
<organism evidence="1 2">
    <name type="scientific">Eumeta variegata</name>
    <name type="common">Bagworm moth</name>
    <name type="synonym">Eumeta japonica</name>
    <dbReference type="NCBI Taxonomy" id="151549"/>
    <lineage>
        <taxon>Eukaryota</taxon>
        <taxon>Metazoa</taxon>
        <taxon>Ecdysozoa</taxon>
        <taxon>Arthropoda</taxon>
        <taxon>Hexapoda</taxon>
        <taxon>Insecta</taxon>
        <taxon>Pterygota</taxon>
        <taxon>Neoptera</taxon>
        <taxon>Endopterygota</taxon>
        <taxon>Lepidoptera</taxon>
        <taxon>Glossata</taxon>
        <taxon>Ditrysia</taxon>
        <taxon>Tineoidea</taxon>
        <taxon>Psychidae</taxon>
        <taxon>Oiketicinae</taxon>
        <taxon>Eumeta</taxon>
    </lineage>
</organism>
<sequence>MGEIWFPGTKEQLLHSVSKLVEELNRPNPFKDEIPGRHGVYKHSEDDNRLEILQDPSRIFLCRNGQAVLARRGKKVSTVDRAKQQASKEQALEHAADKKSRLTDMTSRFDFKNSSNGCKKLVRKAYHFVILEVLNSMLTQTFVDRIENMEIRVVVGLQHPTAFKDAVVHALEVEVVRHEYILQRIQKIRVQEENKKKAEEYLAFF</sequence>
<dbReference type="OrthoDB" id="71166at2759"/>
<protein>
    <submittedName>
        <fullName evidence="1">Uncharacterized protein</fullName>
    </submittedName>
</protein>
<dbReference type="EMBL" id="BGZK01001351">
    <property type="protein sequence ID" value="GBP77871.1"/>
    <property type="molecule type" value="Genomic_DNA"/>
</dbReference>
<reference evidence="1 2" key="1">
    <citation type="journal article" date="2019" name="Commun. Biol.">
        <title>The bagworm genome reveals a unique fibroin gene that provides high tensile strength.</title>
        <authorList>
            <person name="Kono N."/>
            <person name="Nakamura H."/>
            <person name="Ohtoshi R."/>
            <person name="Tomita M."/>
            <person name="Numata K."/>
            <person name="Arakawa K."/>
        </authorList>
    </citation>
    <scope>NUCLEOTIDE SEQUENCE [LARGE SCALE GENOMIC DNA]</scope>
</reference>
<proteinExistence type="predicted"/>
<accession>A0A4C1YN38</accession>
<dbReference type="Proteomes" id="UP000299102">
    <property type="component" value="Unassembled WGS sequence"/>
</dbReference>
<evidence type="ECO:0000313" key="2">
    <source>
        <dbReference type="Proteomes" id="UP000299102"/>
    </source>
</evidence>
<dbReference type="AlphaFoldDB" id="A0A4C1YN38"/>
<evidence type="ECO:0000313" key="1">
    <source>
        <dbReference type="EMBL" id="GBP77871.1"/>
    </source>
</evidence>